<proteinExistence type="predicted"/>
<evidence type="ECO:0008006" key="3">
    <source>
        <dbReference type="Google" id="ProtNLM"/>
    </source>
</evidence>
<dbReference type="PROSITE" id="PS51318">
    <property type="entry name" value="TAT"/>
    <property type="match status" value="1"/>
</dbReference>
<accession>A0A3B0UXX6</accession>
<dbReference type="AlphaFoldDB" id="A0A3B0UXX6"/>
<dbReference type="EMBL" id="UOEU01000412">
    <property type="protein sequence ID" value="VAW32983.1"/>
    <property type="molecule type" value="Genomic_DNA"/>
</dbReference>
<dbReference type="InterPro" id="IPR006311">
    <property type="entry name" value="TAT_signal"/>
</dbReference>
<evidence type="ECO:0000256" key="1">
    <source>
        <dbReference type="SAM" id="Coils"/>
    </source>
</evidence>
<evidence type="ECO:0000313" key="2">
    <source>
        <dbReference type="EMBL" id="VAW32983.1"/>
    </source>
</evidence>
<feature type="coiled-coil region" evidence="1">
    <location>
        <begin position="75"/>
        <end position="102"/>
    </location>
</feature>
<gene>
    <name evidence="2" type="ORF">MNBD_CHLOROFLEXI01-4186</name>
</gene>
<reference evidence="2" key="1">
    <citation type="submission" date="2018-06" db="EMBL/GenBank/DDBJ databases">
        <authorList>
            <person name="Zhirakovskaya E."/>
        </authorList>
    </citation>
    <scope>NUCLEOTIDE SEQUENCE</scope>
</reference>
<keyword evidence="1" id="KW-0175">Coiled coil</keyword>
<sequence>MTQQDDPEVSRRKFLKVAALTAVAATATGAGAALYNQPLPTTPVVSSVSNTTGQIVPTAVTATDSTASTDLFTRLAAAQADNVRLQAALDASQSQLVNLQQNNQTASSSSEAIAVELGQANEQIGILAGLVALYEQFEAVDVETAVDQGLNAVSSSIETMLAEMPTLSESIQMGRQALQNFETELPLLDNGRLWLINHLSKIEGYFQAVEQLLSQAVDRVGPFLQMLTDWFESVKKWLPFGIGQTAASIMQSITTLILETPNTINGLDTNITQPLNLWLDRDQNNETGLHRSLIKPLRDDLMPKADSTVSKVQQVDVTYKTALKEPVETAVASQRVIRSLIAEYRERYSVGQ</sequence>
<name>A0A3B0UXX6_9ZZZZ</name>
<protein>
    <recommendedName>
        <fullName evidence="3">Twin-arginine translocation signal domain-containing protein</fullName>
    </recommendedName>
</protein>
<organism evidence="2">
    <name type="scientific">hydrothermal vent metagenome</name>
    <dbReference type="NCBI Taxonomy" id="652676"/>
    <lineage>
        <taxon>unclassified sequences</taxon>
        <taxon>metagenomes</taxon>
        <taxon>ecological metagenomes</taxon>
    </lineage>
</organism>